<dbReference type="Gene3D" id="3.30.559.10">
    <property type="entry name" value="Chloramphenicol acetyltransferase-like domain"/>
    <property type="match status" value="1"/>
</dbReference>
<dbReference type="PANTHER" id="PTHR31623">
    <property type="entry name" value="F21J9.9"/>
    <property type="match status" value="1"/>
</dbReference>
<accession>A0ABP0YNZ0</accession>
<dbReference type="Proteomes" id="UP001642487">
    <property type="component" value="Chromosome 5"/>
</dbReference>
<evidence type="ECO:0000256" key="1">
    <source>
        <dbReference type="ARBA" id="ARBA00009861"/>
    </source>
</evidence>
<dbReference type="EMBL" id="OZ021739">
    <property type="protein sequence ID" value="CAK9322228.1"/>
    <property type="molecule type" value="Genomic_DNA"/>
</dbReference>
<evidence type="ECO:0000256" key="3">
    <source>
        <dbReference type="ARBA" id="ARBA00023315"/>
    </source>
</evidence>
<proteinExistence type="inferred from homology"/>
<dbReference type="InterPro" id="IPR023213">
    <property type="entry name" value="CAT-like_dom_sf"/>
</dbReference>
<evidence type="ECO:0000313" key="5">
    <source>
        <dbReference type="Proteomes" id="UP001642487"/>
    </source>
</evidence>
<dbReference type="PANTHER" id="PTHR31623:SF122">
    <property type="entry name" value="HXXXD-TYPE ACYL-TRANSFERASE FAMILY PROTEIN"/>
    <property type="match status" value="1"/>
</dbReference>
<gene>
    <name evidence="4" type="ORF">CITCOLO1_LOCUS14365</name>
</gene>
<reference evidence="4 5" key="1">
    <citation type="submission" date="2024-03" db="EMBL/GenBank/DDBJ databases">
        <authorList>
            <person name="Gkanogiannis A."/>
            <person name="Becerra Lopez-Lavalle L."/>
        </authorList>
    </citation>
    <scope>NUCLEOTIDE SEQUENCE [LARGE SCALE GENOMIC DNA]</scope>
</reference>
<keyword evidence="2" id="KW-0808">Transferase</keyword>
<organism evidence="4 5">
    <name type="scientific">Citrullus colocynthis</name>
    <name type="common">colocynth</name>
    <dbReference type="NCBI Taxonomy" id="252529"/>
    <lineage>
        <taxon>Eukaryota</taxon>
        <taxon>Viridiplantae</taxon>
        <taxon>Streptophyta</taxon>
        <taxon>Embryophyta</taxon>
        <taxon>Tracheophyta</taxon>
        <taxon>Spermatophyta</taxon>
        <taxon>Magnoliopsida</taxon>
        <taxon>eudicotyledons</taxon>
        <taxon>Gunneridae</taxon>
        <taxon>Pentapetalae</taxon>
        <taxon>rosids</taxon>
        <taxon>fabids</taxon>
        <taxon>Cucurbitales</taxon>
        <taxon>Cucurbitaceae</taxon>
        <taxon>Benincaseae</taxon>
        <taxon>Citrullus</taxon>
    </lineage>
</organism>
<evidence type="ECO:0000313" key="4">
    <source>
        <dbReference type="EMBL" id="CAK9322228.1"/>
    </source>
</evidence>
<sequence>MMWNGIFCQHLSPLIGWISSPELSYLLEIGYRETIKPLFSTPSKLGLHHLCLSDRQAPFFYLQFLYFYENTSNSKLLKESLSKALTLYYPFAGRLKDRASIDCNDMGVTFLEAKLRCPMSEFMNADDSRRKEILKLLCFDDMNGKDQRFNPLLCIQLTRFECEGEAICVFLSDKLADTLTFTNFMSHLGIHFLQLRRWPRHAAVGASSV</sequence>
<keyword evidence="3" id="KW-0012">Acyltransferase</keyword>
<protein>
    <submittedName>
        <fullName evidence="4">Uncharacterized protein</fullName>
    </submittedName>
</protein>
<keyword evidence="5" id="KW-1185">Reference proteome</keyword>
<evidence type="ECO:0000256" key="2">
    <source>
        <dbReference type="ARBA" id="ARBA00022679"/>
    </source>
</evidence>
<name>A0ABP0YNZ0_9ROSI</name>
<dbReference type="Pfam" id="PF02458">
    <property type="entry name" value="Transferase"/>
    <property type="match status" value="1"/>
</dbReference>
<comment type="similarity">
    <text evidence="1">Belongs to the plant acyltransferase family.</text>
</comment>